<feature type="non-terminal residue" evidence="3">
    <location>
        <position position="546"/>
    </location>
</feature>
<evidence type="ECO:0000313" key="3">
    <source>
        <dbReference type="EMBL" id="ETO14148.1"/>
    </source>
</evidence>
<dbReference type="AlphaFoldDB" id="X6MJF9"/>
<organism evidence="3 4">
    <name type="scientific">Reticulomyxa filosa</name>
    <dbReference type="NCBI Taxonomy" id="46433"/>
    <lineage>
        <taxon>Eukaryota</taxon>
        <taxon>Sar</taxon>
        <taxon>Rhizaria</taxon>
        <taxon>Retaria</taxon>
        <taxon>Foraminifera</taxon>
        <taxon>Monothalamids</taxon>
        <taxon>Reticulomyxidae</taxon>
        <taxon>Reticulomyxa</taxon>
    </lineage>
</organism>
<feature type="domain" description="EF-hand" evidence="2">
    <location>
        <begin position="418"/>
        <end position="453"/>
    </location>
</feature>
<feature type="region of interest" description="Disordered" evidence="1">
    <location>
        <begin position="1"/>
        <end position="40"/>
    </location>
</feature>
<dbReference type="PROSITE" id="PS50222">
    <property type="entry name" value="EF_HAND_2"/>
    <property type="match status" value="1"/>
</dbReference>
<dbReference type="GO" id="GO:0016301">
    <property type="term" value="F:kinase activity"/>
    <property type="evidence" value="ECO:0007669"/>
    <property type="project" value="UniProtKB-KW"/>
</dbReference>
<gene>
    <name evidence="3" type="ORF">RFI_23217</name>
</gene>
<keyword evidence="4" id="KW-1185">Reference proteome</keyword>
<dbReference type="EMBL" id="ASPP01020186">
    <property type="protein sequence ID" value="ETO14148.1"/>
    <property type="molecule type" value="Genomic_DNA"/>
</dbReference>
<proteinExistence type="predicted"/>
<reference evidence="3 4" key="1">
    <citation type="journal article" date="2013" name="Curr. Biol.">
        <title>The Genome of the Foraminiferan Reticulomyxa filosa.</title>
        <authorList>
            <person name="Glockner G."/>
            <person name="Hulsmann N."/>
            <person name="Schleicher M."/>
            <person name="Noegel A.A."/>
            <person name="Eichinger L."/>
            <person name="Gallinger C."/>
            <person name="Pawlowski J."/>
            <person name="Sierra R."/>
            <person name="Euteneuer U."/>
            <person name="Pillet L."/>
            <person name="Moustafa A."/>
            <person name="Platzer M."/>
            <person name="Groth M."/>
            <person name="Szafranski K."/>
            <person name="Schliwa M."/>
        </authorList>
    </citation>
    <scope>NUCLEOTIDE SEQUENCE [LARGE SCALE GENOMIC DNA]</scope>
</reference>
<dbReference type="GO" id="GO:0005509">
    <property type="term" value="F:calcium ion binding"/>
    <property type="evidence" value="ECO:0007669"/>
    <property type="project" value="InterPro"/>
</dbReference>
<dbReference type="InterPro" id="IPR002048">
    <property type="entry name" value="EF_hand_dom"/>
</dbReference>
<feature type="region of interest" description="Disordered" evidence="1">
    <location>
        <begin position="213"/>
        <end position="238"/>
    </location>
</feature>
<name>X6MJF9_RETFI</name>
<evidence type="ECO:0000313" key="4">
    <source>
        <dbReference type="Proteomes" id="UP000023152"/>
    </source>
</evidence>
<evidence type="ECO:0000259" key="2">
    <source>
        <dbReference type="PROSITE" id="PS50222"/>
    </source>
</evidence>
<comment type="caution">
    <text evidence="3">The sequence shown here is derived from an EMBL/GenBank/DDBJ whole genome shotgun (WGS) entry which is preliminary data.</text>
</comment>
<dbReference type="Proteomes" id="UP000023152">
    <property type="component" value="Unassembled WGS sequence"/>
</dbReference>
<accession>X6MJF9</accession>
<protein>
    <submittedName>
        <fullName evidence="3">LISK family protein kinase</fullName>
    </submittedName>
</protein>
<feature type="compositionally biased region" description="Basic and acidic residues" evidence="1">
    <location>
        <begin position="23"/>
        <end position="32"/>
    </location>
</feature>
<evidence type="ECO:0000256" key="1">
    <source>
        <dbReference type="SAM" id="MobiDB-lite"/>
    </source>
</evidence>
<feature type="compositionally biased region" description="Low complexity" evidence="1">
    <location>
        <begin position="213"/>
        <end position="231"/>
    </location>
</feature>
<sequence>MSDLQVGHPIQPAPDEPSSPRADQTEEAKEKTPTAVDMSSEHIQAIVELLEKKDEGDQPNAVKVEEMAPNQNEPQHEDELQKTTNERKETIITIETTAPRLEMSAIQHTQEEEISTVSENEADKACTIPTVVEAQVVEAQVIEAQAAETQVVEAQIVETQVIEAQVVEAQIVEVQVVEAQAPIQIIEPVTKVEPQSEVKAEEAKEVVNEAVEATNTTENKVNEAPESAAEGPEAKSRRNSIAAPRASFRFGIFFYLFKIEGYGFTAHCKLRHLSTAFAFIPKDLFKFQILHLDSQSYLRIYKSRDRSGQEFETLQLMDDIEMANVSSFYYTFIIKPVVTPGEVYCTIEWNDLFLTIIKINETFEVRFQSKSEDTKSQTMELMRPMEDLNLIWTLDLTLQPKQEKASLDVATSEYIVLEDIDVIRQVFQRLDKDKTGYAPFKEFIYFFNKYICMNLEKKNIYTCIYCDDVGMSILQKKKKKKGLDGHFVQKLSNATLYVEDKKLVHVTDLMATIDLIWDTFKEDIALQEQNNDEEEKKNANEPIEVK</sequence>
<keyword evidence="3" id="KW-0418">Kinase</keyword>
<keyword evidence="3" id="KW-0808">Transferase</keyword>